<keyword evidence="4" id="KW-0479">Metal-binding</keyword>
<proteinExistence type="inferred from homology"/>
<keyword evidence="6" id="KW-0862">Zinc</keyword>
<dbReference type="PANTHER" id="PTHR43690:SF17">
    <property type="entry name" value="PROTEIN YHJJ"/>
    <property type="match status" value="1"/>
</dbReference>
<keyword evidence="7" id="KW-0482">Metalloprotease</keyword>
<evidence type="ECO:0000313" key="9">
    <source>
        <dbReference type="EMBL" id="QQZ51655.1"/>
    </source>
</evidence>
<dbReference type="InterPro" id="IPR050626">
    <property type="entry name" value="Peptidase_M16"/>
</dbReference>
<keyword evidence="3" id="KW-0645">Protease</keyword>
<evidence type="ECO:0000256" key="6">
    <source>
        <dbReference type="ARBA" id="ARBA00022833"/>
    </source>
</evidence>
<dbReference type="PROSITE" id="PS00143">
    <property type="entry name" value="INSULINASE"/>
    <property type="match status" value="1"/>
</dbReference>
<comment type="similarity">
    <text evidence="2">Belongs to the peptidase M16 family.</text>
</comment>
<dbReference type="GO" id="GO:0046872">
    <property type="term" value="F:metal ion binding"/>
    <property type="evidence" value="ECO:0007669"/>
    <property type="project" value="UniProtKB-KW"/>
</dbReference>
<gene>
    <name evidence="9" type="ORF">JKL49_12205</name>
</gene>
<accession>A0A974P784</accession>
<name>A0A974P784_9CAUL</name>
<dbReference type="Pfam" id="PF00675">
    <property type="entry name" value="Peptidase_M16"/>
    <property type="match status" value="1"/>
</dbReference>
<comment type="cofactor">
    <cofactor evidence="1">
        <name>Zn(2+)</name>
        <dbReference type="ChEBI" id="CHEBI:29105"/>
    </cofactor>
</comment>
<evidence type="ECO:0000256" key="3">
    <source>
        <dbReference type="ARBA" id="ARBA00022670"/>
    </source>
</evidence>
<dbReference type="InterPro" id="IPR011765">
    <property type="entry name" value="Pept_M16_N"/>
</dbReference>
<evidence type="ECO:0000256" key="7">
    <source>
        <dbReference type="ARBA" id="ARBA00023049"/>
    </source>
</evidence>
<evidence type="ECO:0000259" key="8">
    <source>
        <dbReference type="Pfam" id="PF00675"/>
    </source>
</evidence>
<reference evidence="9" key="1">
    <citation type="submission" date="2021-01" db="EMBL/GenBank/DDBJ databases">
        <title>Genome sequence of Phenylobacterium sp. 20VBR1 isolated from a valley glaceir, Ny-Alesund, Svalbard.</title>
        <authorList>
            <person name="Thomas F.A."/>
            <person name="Krishnan K.P."/>
            <person name="Sinha R.K."/>
        </authorList>
    </citation>
    <scope>NUCLEOTIDE SEQUENCE</scope>
    <source>
        <strain evidence="9">20VBR1</strain>
    </source>
</reference>
<dbReference type="SUPFAM" id="SSF63411">
    <property type="entry name" value="LuxS/MPP-like metallohydrolase"/>
    <property type="match status" value="1"/>
</dbReference>
<dbReference type="GO" id="GO:0004222">
    <property type="term" value="F:metalloendopeptidase activity"/>
    <property type="evidence" value="ECO:0007669"/>
    <property type="project" value="InterPro"/>
</dbReference>
<evidence type="ECO:0000256" key="1">
    <source>
        <dbReference type="ARBA" id="ARBA00001947"/>
    </source>
</evidence>
<dbReference type="Gene3D" id="3.30.830.10">
    <property type="entry name" value="Metalloenzyme, LuxS/M16 peptidase-like"/>
    <property type="match status" value="1"/>
</dbReference>
<protein>
    <submittedName>
        <fullName evidence="9">Insulinase family protein</fullName>
    </submittedName>
</protein>
<dbReference type="PANTHER" id="PTHR43690">
    <property type="entry name" value="NARDILYSIN"/>
    <property type="match status" value="1"/>
</dbReference>
<dbReference type="AlphaFoldDB" id="A0A974P784"/>
<dbReference type="GO" id="GO:0006508">
    <property type="term" value="P:proteolysis"/>
    <property type="evidence" value="ECO:0007669"/>
    <property type="project" value="UniProtKB-KW"/>
</dbReference>
<evidence type="ECO:0000256" key="5">
    <source>
        <dbReference type="ARBA" id="ARBA00022801"/>
    </source>
</evidence>
<dbReference type="InterPro" id="IPR001431">
    <property type="entry name" value="Pept_M16_Zn_BS"/>
</dbReference>
<dbReference type="EMBL" id="CP068570">
    <property type="protein sequence ID" value="QQZ51655.1"/>
    <property type="molecule type" value="Genomic_DNA"/>
</dbReference>
<sequence length="143" mass="15530">MRYAIRKQSIPAGQAALRLRFDAGSLQETDAQAGLAHFLEHMAFNGSKNVPEGDMVKILERLGLAFGADTNASTDLDETVYKLDLPRTDAETLDTSLMLLREAAGNLTIDQAAVDRERGVVLSEERAGTIRRRASTAPARPSC</sequence>
<evidence type="ECO:0000256" key="2">
    <source>
        <dbReference type="ARBA" id="ARBA00007261"/>
    </source>
</evidence>
<feature type="domain" description="Peptidase M16 N-terminal" evidence="8">
    <location>
        <begin position="8"/>
        <end position="124"/>
    </location>
</feature>
<evidence type="ECO:0000256" key="4">
    <source>
        <dbReference type="ARBA" id="ARBA00022723"/>
    </source>
</evidence>
<dbReference type="InterPro" id="IPR011249">
    <property type="entry name" value="Metalloenz_LuxS/M16"/>
</dbReference>
<organism evidence="9">
    <name type="scientific">Phenylobacterium glaciei</name>
    <dbReference type="NCBI Taxonomy" id="2803784"/>
    <lineage>
        <taxon>Bacteria</taxon>
        <taxon>Pseudomonadati</taxon>
        <taxon>Pseudomonadota</taxon>
        <taxon>Alphaproteobacteria</taxon>
        <taxon>Caulobacterales</taxon>
        <taxon>Caulobacteraceae</taxon>
        <taxon>Phenylobacterium</taxon>
    </lineage>
</organism>
<keyword evidence="5" id="KW-0378">Hydrolase</keyword>